<dbReference type="GO" id="GO:0016829">
    <property type="term" value="F:lyase activity"/>
    <property type="evidence" value="ECO:0007669"/>
    <property type="project" value="UniProtKB-KW"/>
</dbReference>
<dbReference type="Gene3D" id="3.20.20.70">
    <property type="entry name" value="Aldolase class I"/>
    <property type="match status" value="1"/>
</dbReference>
<keyword evidence="8" id="KW-0456">Lyase</keyword>
<feature type="binding site" evidence="6">
    <location>
        <position position="89"/>
    </location>
    <ligand>
        <name>[4Fe-4S] cluster</name>
        <dbReference type="ChEBI" id="CHEBI:49883"/>
        <note>4Fe-4S-S-AdoMet</note>
    </ligand>
</feature>
<evidence type="ECO:0000256" key="5">
    <source>
        <dbReference type="ARBA" id="ARBA00023014"/>
    </source>
</evidence>
<reference evidence="9" key="1">
    <citation type="submission" date="2017-01" db="EMBL/GenBank/DDBJ databases">
        <authorList>
            <person name="Varghese N."/>
            <person name="Submissions S."/>
        </authorList>
    </citation>
    <scope>NUCLEOTIDE SEQUENCE [LARGE SCALE GENOMIC DNA]</scope>
    <source>
        <strain evidence="9">ATCC 700103</strain>
    </source>
</reference>
<sequence length="329" mass="37929">MTELYPAQFYQRTDKGIVKCDLCPHNCRISSNKTGICQVRKNIKGKLYSLNYGQVSSLGIDPVEKKPLYHFHPQKRVLSLGSWGCNMSCTFCQNWQISQQKPELREFKPDEIVETALKKDIGLIAYTYSEPTVFYEYMLETAKIASEKGLKNILVSNGFINQKPLEKLIPFLDAANIDLKAFNQNFYQKECGGSLEPVKRTIEILAHEVHLEITNLIITELNDNLSEIEELFKWLAQINRQIPLHLSRYHPAYKLNKPPTDLEIMKKAYHLAKKHLDHVYLGNAIIENTADTYCNKCGEKLIKRKAYQVKNMLENNKCPECGTELYGEF</sequence>
<keyword evidence="9" id="KW-1185">Reference proteome</keyword>
<feature type="binding site" evidence="6">
    <location>
        <position position="92"/>
    </location>
    <ligand>
        <name>[4Fe-4S] cluster</name>
        <dbReference type="ChEBI" id="CHEBI:49883"/>
        <note>4Fe-4S-S-AdoMet</note>
    </ligand>
</feature>
<feature type="domain" description="Radical SAM core" evidence="7">
    <location>
        <begin position="70"/>
        <end position="283"/>
    </location>
</feature>
<dbReference type="CDD" id="cd01335">
    <property type="entry name" value="Radical_SAM"/>
    <property type="match status" value="1"/>
</dbReference>
<dbReference type="InterPro" id="IPR016431">
    <property type="entry name" value="Pyrv-formate_lyase-activ_prd"/>
</dbReference>
<proteinExistence type="predicted"/>
<dbReference type="PANTHER" id="PTHR30352">
    <property type="entry name" value="PYRUVATE FORMATE-LYASE-ACTIVATING ENZYME"/>
    <property type="match status" value="1"/>
</dbReference>
<evidence type="ECO:0000256" key="3">
    <source>
        <dbReference type="ARBA" id="ARBA00022723"/>
    </source>
</evidence>
<evidence type="ECO:0000256" key="2">
    <source>
        <dbReference type="ARBA" id="ARBA00022691"/>
    </source>
</evidence>
<dbReference type="InterPro" id="IPR027596">
    <property type="entry name" value="AmmeMemoSam_rS"/>
</dbReference>
<evidence type="ECO:0000313" key="9">
    <source>
        <dbReference type="Proteomes" id="UP000185669"/>
    </source>
</evidence>
<dbReference type="SFLD" id="SFLDG01101">
    <property type="entry name" value="Uncharacterised_Radical_SAM_Su"/>
    <property type="match status" value="1"/>
</dbReference>
<keyword evidence="8" id="KW-0670">Pyruvate</keyword>
<evidence type="ECO:0000313" key="8">
    <source>
        <dbReference type="EMBL" id="SIQ84460.1"/>
    </source>
</evidence>
<dbReference type="PIRSF" id="PIRSF004869">
    <property type="entry name" value="PflX_prd"/>
    <property type="match status" value="1"/>
</dbReference>
<keyword evidence="3 6" id="KW-0479">Metal-binding</keyword>
<dbReference type="PANTHER" id="PTHR30352:SF5">
    <property type="entry name" value="PYRUVATE FORMATE-LYASE 1-ACTIVATING ENZYME"/>
    <property type="match status" value="1"/>
</dbReference>
<dbReference type="InterPro" id="IPR034457">
    <property type="entry name" value="Organic_radical-activating"/>
</dbReference>
<comment type="cofactor">
    <cofactor evidence="6">
        <name>[4Fe-4S] cluster</name>
        <dbReference type="ChEBI" id="CHEBI:49883"/>
    </cofactor>
    <text evidence="6">Binds 1 [4Fe-4S] cluster. The cluster is coordinated with 3 cysteines and an exchangeable S-adenosyl-L-methionine.</text>
</comment>
<dbReference type="NCBIfam" id="TIGR04337">
    <property type="entry name" value="AmmeMemoSam_rS"/>
    <property type="match status" value="1"/>
</dbReference>
<dbReference type="PROSITE" id="PS51918">
    <property type="entry name" value="RADICAL_SAM"/>
    <property type="match status" value="1"/>
</dbReference>
<dbReference type="OrthoDB" id="9782387at2"/>
<keyword evidence="1" id="KW-0004">4Fe-4S</keyword>
<dbReference type="STRING" id="56779.SAMN05421834_10940"/>
<feature type="binding site" evidence="6">
    <location>
        <position position="85"/>
    </location>
    <ligand>
        <name>[4Fe-4S] cluster</name>
        <dbReference type="ChEBI" id="CHEBI:49883"/>
        <note>4Fe-4S-S-AdoMet</note>
    </ligand>
</feature>
<organism evidence="8 9">
    <name type="scientific">Halanaerobium kushneri</name>
    <dbReference type="NCBI Taxonomy" id="56779"/>
    <lineage>
        <taxon>Bacteria</taxon>
        <taxon>Bacillati</taxon>
        <taxon>Bacillota</taxon>
        <taxon>Clostridia</taxon>
        <taxon>Halanaerobiales</taxon>
        <taxon>Halanaerobiaceae</taxon>
        <taxon>Halanaerobium</taxon>
    </lineage>
</organism>
<protein>
    <submittedName>
        <fullName evidence="8">Pyruvate formate lyase activating enzyme</fullName>
    </submittedName>
</protein>
<evidence type="ECO:0000256" key="1">
    <source>
        <dbReference type="ARBA" id="ARBA00022485"/>
    </source>
</evidence>
<evidence type="ECO:0000259" key="7">
    <source>
        <dbReference type="PROSITE" id="PS51918"/>
    </source>
</evidence>
<keyword evidence="4 6" id="KW-0408">Iron</keyword>
<dbReference type="GO" id="GO:0051539">
    <property type="term" value="F:4 iron, 4 sulfur cluster binding"/>
    <property type="evidence" value="ECO:0007669"/>
    <property type="project" value="UniProtKB-KW"/>
</dbReference>
<dbReference type="InterPro" id="IPR007197">
    <property type="entry name" value="rSAM"/>
</dbReference>
<keyword evidence="2 6" id="KW-0949">S-adenosyl-L-methionine</keyword>
<dbReference type="EMBL" id="FTNC01000009">
    <property type="protein sequence ID" value="SIQ84460.1"/>
    <property type="molecule type" value="Genomic_DNA"/>
</dbReference>
<evidence type="ECO:0000256" key="4">
    <source>
        <dbReference type="ARBA" id="ARBA00023004"/>
    </source>
</evidence>
<dbReference type="Pfam" id="PF04055">
    <property type="entry name" value="Radical_SAM"/>
    <property type="match status" value="1"/>
</dbReference>
<dbReference type="GO" id="GO:0046872">
    <property type="term" value="F:metal ion binding"/>
    <property type="evidence" value="ECO:0007669"/>
    <property type="project" value="UniProtKB-KW"/>
</dbReference>
<dbReference type="InterPro" id="IPR013785">
    <property type="entry name" value="Aldolase_TIM"/>
</dbReference>
<name>A0A1N6W335_9FIRM</name>
<dbReference type="RefSeq" id="WP_076544852.1">
    <property type="nucleotide sequence ID" value="NZ_FTNC01000009.1"/>
</dbReference>
<keyword evidence="5 6" id="KW-0411">Iron-sulfur</keyword>
<dbReference type="AlphaFoldDB" id="A0A1N6W335"/>
<dbReference type="Proteomes" id="UP000185669">
    <property type="component" value="Unassembled WGS sequence"/>
</dbReference>
<dbReference type="InterPro" id="IPR058240">
    <property type="entry name" value="rSAM_sf"/>
</dbReference>
<evidence type="ECO:0000256" key="6">
    <source>
        <dbReference type="PIRSR" id="PIRSR004869-50"/>
    </source>
</evidence>
<dbReference type="SFLD" id="SFLDS00029">
    <property type="entry name" value="Radical_SAM"/>
    <property type="match status" value="1"/>
</dbReference>
<gene>
    <name evidence="8" type="ORF">SAMN05421834_10940</name>
</gene>
<dbReference type="SUPFAM" id="SSF102114">
    <property type="entry name" value="Radical SAM enzymes"/>
    <property type="match status" value="1"/>
</dbReference>
<accession>A0A1N6W335</accession>